<accession>A0A3D8LHU0</accession>
<evidence type="ECO:0000313" key="1">
    <source>
        <dbReference type="EMBL" id="RDV16886.1"/>
    </source>
</evidence>
<proteinExistence type="predicted"/>
<dbReference type="OrthoDB" id="848076at2"/>
<reference evidence="2" key="1">
    <citation type="submission" date="2018-08" db="EMBL/GenBank/DDBJ databases">
        <authorList>
            <person name="Liu Z.-W."/>
            <person name="Du Z.-J."/>
        </authorList>
    </citation>
    <scope>NUCLEOTIDE SEQUENCE [LARGE SCALE GENOMIC DNA]</scope>
    <source>
        <strain evidence="2">H4X</strain>
    </source>
</reference>
<sequence>MTNFWRSLFGLNGAAGDRTVVGTPEGIEVKDVHYIKDSKKRLTALQELHNRYSATPHADKIEAVYHKTKEIHSYLIDRKRVHELELFHLQHTDHFLNTFTVIMDAHQQHYAKAAALKRAAARADGVIRKVASVTFRKDRKEVKAAQQANRETSERAFADLNEAKLEVPGLTVPQISINTYSKIVYLRENISGGLVTNEIGFTSSPEEKETFIDYVCERFGIDSVAYLGNAMVFIPTHNTSPPAEMIPVIHWNGSPYALILEDCRLFPVRTYRKSR</sequence>
<dbReference type="AlphaFoldDB" id="A0A3D8LHU0"/>
<protein>
    <submittedName>
        <fullName evidence="1">Uncharacterized protein</fullName>
    </submittedName>
</protein>
<organism evidence="1 2">
    <name type="scientific">Pontibacter diazotrophicus</name>
    <dbReference type="NCBI Taxonomy" id="1400979"/>
    <lineage>
        <taxon>Bacteria</taxon>
        <taxon>Pseudomonadati</taxon>
        <taxon>Bacteroidota</taxon>
        <taxon>Cytophagia</taxon>
        <taxon>Cytophagales</taxon>
        <taxon>Hymenobacteraceae</taxon>
        <taxon>Pontibacter</taxon>
    </lineage>
</organism>
<dbReference type="Proteomes" id="UP000256708">
    <property type="component" value="Unassembled WGS sequence"/>
</dbReference>
<dbReference type="EMBL" id="QRGR01000002">
    <property type="protein sequence ID" value="RDV16886.1"/>
    <property type="molecule type" value="Genomic_DNA"/>
</dbReference>
<keyword evidence="2" id="KW-1185">Reference proteome</keyword>
<name>A0A3D8LHU0_9BACT</name>
<comment type="caution">
    <text evidence="1">The sequence shown here is derived from an EMBL/GenBank/DDBJ whole genome shotgun (WGS) entry which is preliminary data.</text>
</comment>
<evidence type="ECO:0000313" key="2">
    <source>
        <dbReference type="Proteomes" id="UP000256708"/>
    </source>
</evidence>
<gene>
    <name evidence="1" type="ORF">DXT99_01890</name>
</gene>
<dbReference type="RefSeq" id="WP_115563827.1">
    <property type="nucleotide sequence ID" value="NZ_QRGR01000002.1"/>
</dbReference>